<feature type="compositionally biased region" description="Polar residues" evidence="2">
    <location>
        <begin position="41"/>
        <end position="50"/>
    </location>
</feature>
<keyword evidence="3" id="KW-1185">Reference proteome</keyword>
<evidence type="ECO:0000313" key="3">
    <source>
        <dbReference type="Proteomes" id="UP000887575"/>
    </source>
</evidence>
<feature type="region of interest" description="Disordered" evidence="2">
    <location>
        <begin position="23"/>
        <end position="113"/>
    </location>
</feature>
<feature type="compositionally biased region" description="Basic and acidic residues" evidence="2">
    <location>
        <begin position="51"/>
        <end position="73"/>
    </location>
</feature>
<dbReference type="GO" id="GO:0060090">
    <property type="term" value="F:molecular adaptor activity"/>
    <property type="evidence" value="ECO:0007669"/>
    <property type="project" value="TreeGrafter"/>
</dbReference>
<name>A0AAF3EBM5_9BILA</name>
<evidence type="ECO:0000256" key="2">
    <source>
        <dbReference type="SAM" id="MobiDB-lite"/>
    </source>
</evidence>
<comment type="similarity">
    <text evidence="1">Belongs to the SAPAP family.</text>
</comment>
<dbReference type="AlphaFoldDB" id="A0AAF3EBM5"/>
<evidence type="ECO:0000256" key="1">
    <source>
        <dbReference type="ARBA" id="ARBA00008839"/>
    </source>
</evidence>
<dbReference type="PANTHER" id="PTHR12353">
    <property type="entry name" value="DISKS LARGE-ASSOCIATED PROTEIN DAP SAP90/PSD-95-ASSOCIATED PROTEIN"/>
    <property type="match status" value="1"/>
</dbReference>
<organism evidence="3 4">
    <name type="scientific">Mesorhabditis belari</name>
    <dbReference type="NCBI Taxonomy" id="2138241"/>
    <lineage>
        <taxon>Eukaryota</taxon>
        <taxon>Metazoa</taxon>
        <taxon>Ecdysozoa</taxon>
        <taxon>Nematoda</taxon>
        <taxon>Chromadorea</taxon>
        <taxon>Rhabditida</taxon>
        <taxon>Rhabditina</taxon>
        <taxon>Rhabditomorpha</taxon>
        <taxon>Rhabditoidea</taxon>
        <taxon>Rhabditidae</taxon>
        <taxon>Mesorhabditinae</taxon>
        <taxon>Mesorhabditis</taxon>
    </lineage>
</organism>
<dbReference type="PANTHER" id="PTHR12353:SF31">
    <property type="entry name" value="LD44824P"/>
    <property type="match status" value="1"/>
</dbReference>
<feature type="region of interest" description="Disordered" evidence="2">
    <location>
        <begin position="142"/>
        <end position="185"/>
    </location>
</feature>
<dbReference type="WBParaSite" id="MBELARI_LOCUS11349">
    <property type="protein sequence ID" value="MBELARI_LOCUS11349"/>
    <property type="gene ID" value="MBELARI_LOCUS11349"/>
</dbReference>
<dbReference type="InterPro" id="IPR005026">
    <property type="entry name" value="SAPAP"/>
</dbReference>
<dbReference type="GO" id="GO:0099572">
    <property type="term" value="C:postsynaptic specialization"/>
    <property type="evidence" value="ECO:0007669"/>
    <property type="project" value="TreeGrafter"/>
</dbReference>
<accession>A0AAF3EBM5</accession>
<dbReference type="GO" id="GO:0023052">
    <property type="term" value="P:signaling"/>
    <property type="evidence" value="ECO:0007669"/>
    <property type="project" value="InterPro"/>
</dbReference>
<evidence type="ECO:0000313" key="4">
    <source>
        <dbReference type="WBParaSite" id="MBELARI_LOCUS11349"/>
    </source>
</evidence>
<dbReference type="Pfam" id="PF03359">
    <property type="entry name" value="GKAP"/>
    <property type="match status" value="1"/>
</dbReference>
<dbReference type="GO" id="GO:0098978">
    <property type="term" value="C:glutamatergic synapse"/>
    <property type="evidence" value="ECO:0007669"/>
    <property type="project" value="TreeGrafter"/>
</dbReference>
<reference evidence="4" key="1">
    <citation type="submission" date="2024-02" db="UniProtKB">
        <authorList>
            <consortium name="WormBaseParasite"/>
        </authorList>
    </citation>
    <scope>IDENTIFICATION</scope>
</reference>
<feature type="compositionally biased region" description="Basic and acidic residues" evidence="2">
    <location>
        <begin position="23"/>
        <end position="40"/>
    </location>
</feature>
<proteinExistence type="inferred from homology"/>
<feature type="region of interest" description="Disordered" evidence="2">
    <location>
        <begin position="563"/>
        <end position="582"/>
    </location>
</feature>
<feature type="compositionally biased region" description="Polar residues" evidence="2">
    <location>
        <begin position="570"/>
        <end position="582"/>
    </location>
</feature>
<feature type="compositionally biased region" description="Basic and acidic residues" evidence="2">
    <location>
        <begin position="88"/>
        <end position="108"/>
    </location>
</feature>
<sequence>MATLNPGEKPMKPSHLNRFFDRIRGKKGEKNAQLENECNKENTLVMSNNRISKDDSAQHWKIAEPQSAKEKPRSPLQRLRQRLSLRRKTADRNDASHISSNEKIDDSGYKPTNGNSFVAPRSAVSENDVRFLCLSQDPITSSTITQNGHYRHHSKGAQSGVQSMSVDDVRDREASPFPAQPSRSPSYLKVSLGAHGYSTRSKVPLGELGCSLSNVERLRLVHQQQITGNMITTFGVEKPKTRTSTFEESPDMGNLTTRPVKALVAKIEDLSVCKGKSGDKSDDEENGKVHRPQLVIIQPLNEKEKPQKVVEMAEVNEIQGEEAEGRIFDQPVVAVAEVTEEASQIATQEAGVHEDFATKVLSSAEQIVEADTAKAVATVIQVLPKENLREVREPMESVNSGEQYSKKLDAKKHEYQALITSAAKDCKVLESDSKREEAYQILQESIASTQLFMNGKMKQYEGLIEKNLNPVVGDPCPVLVPDLAGWWDMLMIQFEKLDQKFALVEQIRQNNWEKPAEKVTTIEKKNNNNNVKMLKNKEPVTKEMQMKRDEANEKRKKMLAEARERAKANVTESQIFVSSTDN</sequence>
<dbReference type="Proteomes" id="UP000887575">
    <property type="component" value="Unassembled WGS sequence"/>
</dbReference>
<protein>
    <submittedName>
        <fullName evidence="4">Uncharacterized protein</fullName>
    </submittedName>
</protein>
<feature type="compositionally biased region" description="Polar residues" evidence="2">
    <location>
        <begin position="156"/>
        <end position="165"/>
    </location>
</feature>